<sequence>MKTAAQHDSMILLMQSTTLHCHLNI</sequence>
<organism evidence="1">
    <name type="scientific">Zea mays</name>
    <name type="common">Maize</name>
    <dbReference type="NCBI Taxonomy" id="4577"/>
    <lineage>
        <taxon>Eukaryota</taxon>
        <taxon>Viridiplantae</taxon>
        <taxon>Streptophyta</taxon>
        <taxon>Embryophyta</taxon>
        <taxon>Tracheophyta</taxon>
        <taxon>Spermatophyta</taxon>
        <taxon>Magnoliopsida</taxon>
        <taxon>Liliopsida</taxon>
        <taxon>Poales</taxon>
        <taxon>Poaceae</taxon>
        <taxon>PACMAD clade</taxon>
        <taxon>Panicoideae</taxon>
        <taxon>Andropogonodae</taxon>
        <taxon>Andropogoneae</taxon>
        <taxon>Tripsacinae</taxon>
        <taxon>Zea</taxon>
    </lineage>
</organism>
<evidence type="ECO:0000313" key="1">
    <source>
        <dbReference type="EMBL" id="ACF80748.1"/>
    </source>
</evidence>
<reference evidence="1" key="1">
    <citation type="journal article" date="2009" name="PLoS Genet.">
        <title>Sequencing, mapping, and analysis of 27,455 maize full-length cDNAs.</title>
        <authorList>
            <person name="Soderlund C."/>
            <person name="Descour A."/>
            <person name="Kudrna D."/>
            <person name="Bomhoff M."/>
            <person name="Boyd L."/>
            <person name="Currie J."/>
            <person name="Angelova A."/>
            <person name="Collura K."/>
            <person name="Wissotski M."/>
            <person name="Ashley E."/>
            <person name="Morrow D."/>
            <person name="Fernandes J."/>
            <person name="Walbot V."/>
            <person name="Yu Y."/>
        </authorList>
    </citation>
    <scope>NUCLEOTIDE SEQUENCE</scope>
    <source>
        <strain evidence="1">B73</strain>
    </source>
</reference>
<dbReference type="EMBL" id="BT035743">
    <property type="protein sequence ID" value="ACF80748.1"/>
    <property type="molecule type" value="mRNA"/>
</dbReference>
<dbReference type="AlphaFoldDB" id="B4FF55"/>
<proteinExistence type="evidence at transcript level"/>
<name>B4FF55_MAIZE</name>
<accession>B4FF55</accession>
<protein>
    <submittedName>
        <fullName evidence="1">Uncharacterized protein</fullName>
    </submittedName>
</protein>